<protein>
    <submittedName>
        <fullName evidence="1">Uncharacterized protein</fullName>
    </submittedName>
</protein>
<comment type="caution">
    <text evidence="1">The sequence shown here is derived from an EMBL/GenBank/DDBJ whole genome shotgun (WGS) entry which is preliminary data.</text>
</comment>
<accession>A0AAW2FYT0</accession>
<dbReference type="EMBL" id="JADYXP020000008">
    <property type="protein sequence ID" value="KAL0119067.1"/>
    <property type="molecule type" value="Genomic_DNA"/>
</dbReference>
<dbReference type="AlphaFoldDB" id="A0AAW2FYT0"/>
<evidence type="ECO:0000313" key="1">
    <source>
        <dbReference type="EMBL" id="KAL0119067.1"/>
    </source>
</evidence>
<proteinExistence type="predicted"/>
<sequence>MLSTPTSIVREKEPRIQEASWILPFYFSAVRLIGKSAENSLAQLFPAVAICRGGSGRRKKKRRKKKQLYSLLRSIPELSLAPLSRHVFPSISGELQCL</sequence>
<keyword evidence="2" id="KW-1185">Reference proteome</keyword>
<name>A0AAW2FYT0_9HYME</name>
<organism evidence="1 2">
    <name type="scientific">Cardiocondyla obscurior</name>
    <dbReference type="NCBI Taxonomy" id="286306"/>
    <lineage>
        <taxon>Eukaryota</taxon>
        <taxon>Metazoa</taxon>
        <taxon>Ecdysozoa</taxon>
        <taxon>Arthropoda</taxon>
        <taxon>Hexapoda</taxon>
        <taxon>Insecta</taxon>
        <taxon>Pterygota</taxon>
        <taxon>Neoptera</taxon>
        <taxon>Endopterygota</taxon>
        <taxon>Hymenoptera</taxon>
        <taxon>Apocrita</taxon>
        <taxon>Aculeata</taxon>
        <taxon>Formicoidea</taxon>
        <taxon>Formicidae</taxon>
        <taxon>Myrmicinae</taxon>
        <taxon>Cardiocondyla</taxon>
    </lineage>
</organism>
<reference evidence="1 2" key="1">
    <citation type="submission" date="2023-03" db="EMBL/GenBank/DDBJ databases">
        <title>High recombination rates correlate with genetic variation in Cardiocondyla obscurior ants.</title>
        <authorList>
            <person name="Errbii M."/>
        </authorList>
    </citation>
    <scope>NUCLEOTIDE SEQUENCE [LARGE SCALE GENOMIC DNA]</scope>
    <source>
        <strain evidence="1">Alpha-2009</strain>
        <tissue evidence="1">Whole body</tissue>
    </source>
</reference>
<evidence type="ECO:0000313" key="2">
    <source>
        <dbReference type="Proteomes" id="UP001430953"/>
    </source>
</evidence>
<gene>
    <name evidence="1" type="ORF">PUN28_009590</name>
</gene>
<dbReference type="Proteomes" id="UP001430953">
    <property type="component" value="Unassembled WGS sequence"/>
</dbReference>